<evidence type="ECO:0000313" key="4">
    <source>
        <dbReference type="EMBL" id="ANH09582.1"/>
    </source>
</evidence>
<proteinExistence type="inferred from homology"/>
<geneLocation type="plastid" evidence="4"/>
<feature type="transmembrane region" description="Helical" evidence="3">
    <location>
        <begin position="103"/>
        <end position="122"/>
    </location>
</feature>
<accession>A0A173FZX8</accession>
<reference evidence="4" key="2">
    <citation type="submission" date="2016-06" db="EMBL/GenBank/DDBJ databases">
        <title>Genomic and phylogenetic analysis of Gastroclonium compressum supports its reinstatement to Coeloseira (Champiaceae, Rhodophyta).</title>
        <authorList>
            <person name="Kilpatrick Z."/>
            <person name="Hughey J.R."/>
        </authorList>
    </citation>
    <scope>NUCLEOTIDE SEQUENCE</scope>
</reference>
<dbReference type="AlphaFoldDB" id="A0A173FZX8"/>
<dbReference type="PANTHER" id="PTHR33787">
    <property type="match status" value="1"/>
</dbReference>
<keyword evidence="3" id="KW-1133">Transmembrane helix</keyword>
<dbReference type="InterPro" id="IPR007572">
    <property type="entry name" value="Uncharacterised_Ycf20"/>
</dbReference>
<feature type="transmembrane region" description="Helical" evidence="3">
    <location>
        <begin position="41"/>
        <end position="65"/>
    </location>
</feature>
<protein>
    <recommendedName>
        <fullName evidence="2">Uncharacterized protein ycf20</fullName>
    </recommendedName>
</protein>
<dbReference type="PANTHER" id="PTHR33787:SF4">
    <property type="entry name" value="YCF20-LIKE PROTEIN"/>
    <property type="match status" value="1"/>
</dbReference>
<gene>
    <name evidence="4" type="primary">ycf20</name>
</gene>
<dbReference type="Pfam" id="PF04483">
    <property type="entry name" value="DUF565"/>
    <property type="match status" value="1"/>
</dbReference>
<comment type="similarity">
    <text evidence="1">Belongs to the ycf20 family.</text>
</comment>
<organism evidence="4">
    <name type="scientific">Gastroclonium compressum</name>
    <name type="common">Red alga</name>
    <name type="synonym">Coeloseira compressa</name>
    <dbReference type="NCBI Taxonomy" id="1852973"/>
    <lineage>
        <taxon>Eukaryota</taxon>
        <taxon>Rhodophyta</taxon>
        <taxon>Florideophyceae</taxon>
        <taxon>Rhodymeniophycidae</taxon>
        <taxon>Rhodymeniales</taxon>
        <taxon>Champiaceae</taxon>
        <taxon>Coeloseira</taxon>
    </lineage>
</organism>
<keyword evidence="3" id="KW-0472">Membrane</keyword>
<dbReference type="GeneID" id="27983142"/>
<evidence type="ECO:0000256" key="3">
    <source>
        <dbReference type="SAM" id="Phobius"/>
    </source>
</evidence>
<dbReference type="EMBL" id="KU053957">
    <property type="protein sequence ID" value="ANH09582.1"/>
    <property type="molecule type" value="Genomic_DNA"/>
</dbReference>
<evidence type="ECO:0000256" key="2">
    <source>
        <dbReference type="ARBA" id="ARBA00021534"/>
    </source>
</evidence>
<sequence>MFHVLSILIKNIGRFINLFQEFSYYFMLIKKFKQELINHYFNNFNLTFITLFLGFFISTVFSTIPAQTGDWGIIAASIIVTVNESISKLIYNKNFHSYHVFKIINFIKIGIIYGLFVDSFKLGS</sequence>
<keyword evidence="4" id="KW-0934">Plastid</keyword>
<keyword evidence="3" id="KW-0812">Transmembrane</keyword>
<reference evidence="4" key="1">
    <citation type="submission" date="2015-11" db="EMBL/GenBank/DDBJ databases">
        <authorList>
            <person name="Zhang Y."/>
            <person name="Guo Z."/>
        </authorList>
    </citation>
    <scope>NUCLEOTIDE SEQUENCE</scope>
</reference>
<feature type="transmembrane region" description="Helical" evidence="3">
    <location>
        <begin position="71"/>
        <end position="91"/>
    </location>
</feature>
<name>A0A173FZX8_GASCM</name>
<dbReference type="RefSeq" id="YP_009257499.1">
    <property type="nucleotide sequence ID" value="NC_030338.1"/>
</dbReference>
<evidence type="ECO:0000256" key="1">
    <source>
        <dbReference type="ARBA" id="ARBA00009846"/>
    </source>
</evidence>